<dbReference type="OMA" id="HACEPAY"/>
<proteinExistence type="predicted"/>
<gene>
    <name evidence="1" type="ORF">A4A49_20514</name>
</gene>
<keyword evidence="2" id="KW-1185">Reference proteome</keyword>
<organism evidence="1 2">
    <name type="scientific">Nicotiana attenuata</name>
    <name type="common">Coyote tobacco</name>
    <dbReference type="NCBI Taxonomy" id="49451"/>
    <lineage>
        <taxon>Eukaryota</taxon>
        <taxon>Viridiplantae</taxon>
        <taxon>Streptophyta</taxon>
        <taxon>Embryophyta</taxon>
        <taxon>Tracheophyta</taxon>
        <taxon>Spermatophyta</taxon>
        <taxon>Magnoliopsida</taxon>
        <taxon>eudicotyledons</taxon>
        <taxon>Gunneridae</taxon>
        <taxon>Pentapetalae</taxon>
        <taxon>asterids</taxon>
        <taxon>lamiids</taxon>
        <taxon>Solanales</taxon>
        <taxon>Solanaceae</taxon>
        <taxon>Nicotianoideae</taxon>
        <taxon>Nicotianeae</taxon>
        <taxon>Nicotiana</taxon>
    </lineage>
</organism>
<evidence type="ECO:0000313" key="1">
    <source>
        <dbReference type="EMBL" id="OIS99133.1"/>
    </source>
</evidence>
<dbReference type="Gramene" id="OIS99133">
    <property type="protein sequence ID" value="OIS99133"/>
    <property type="gene ID" value="A4A49_20514"/>
</dbReference>
<dbReference type="EMBL" id="MJEQ01037190">
    <property type="protein sequence ID" value="OIS99133.1"/>
    <property type="molecule type" value="Genomic_DNA"/>
</dbReference>
<comment type="caution">
    <text evidence="1">The sequence shown here is derived from an EMBL/GenBank/DDBJ whole genome shotgun (WGS) entry which is preliminary data.</text>
</comment>
<dbReference type="AlphaFoldDB" id="A0A1J6I245"/>
<name>A0A1J6I245_NICAT</name>
<accession>A0A1J6I245</accession>
<sequence length="378" mass="42937">MVLLDLIFHHGGEWVKKPLVAYSRKFLHTKKGFDSDLLSYNDLVDEYVSNLRGMSSINVPNIIHHNEHDEPDELEAATDCDESDNYDDNDHVVSSDYDSNRLEKLFTQKKRDINDKLTDCKELDRSTTFKDIAEARKVINMNSSGGKDEFKTLILHACEPAYENHRVNAKTVVAYFKRGLQDDPKIKVREMKASLKAAFNVNVSEAKYSPTEDDFHLSAPQPSQNSQSSNFAFMPTPTVQRQLPTRNECPDFEIPNFEPEPNIAITPKSISEARTRLQLRQQSVPTATRQIRFVGDSSGVSQPSKLTFSAKGLTWLGNSAIIGNQLNKQRLTKLQARTGVIRSRSDGNLLLVNFYDVNFWKCCNYCHDSKLYILVVVL</sequence>
<evidence type="ECO:0000313" key="2">
    <source>
        <dbReference type="Proteomes" id="UP000187609"/>
    </source>
</evidence>
<dbReference type="Proteomes" id="UP000187609">
    <property type="component" value="Unassembled WGS sequence"/>
</dbReference>
<reference evidence="1" key="1">
    <citation type="submission" date="2016-11" db="EMBL/GenBank/DDBJ databases">
        <title>The genome of Nicotiana attenuata.</title>
        <authorList>
            <person name="Xu S."/>
            <person name="Brockmoeller T."/>
            <person name="Gaquerel E."/>
            <person name="Navarro A."/>
            <person name="Kuhl H."/>
            <person name="Gase K."/>
            <person name="Ling Z."/>
            <person name="Zhou W."/>
            <person name="Kreitzer C."/>
            <person name="Stanke M."/>
            <person name="Tang H."/>
            <person name="Lyons E."/>
            <person name="Pandey P."/>
            <person name="Pandey S.P."/>
            <person name="Timmermann B."/>
            <person name="Baldwin I.T."/>
        </authorList>
    </citation>
    <scope>NUCLEOTIDE SEQUENCE [LARGE SCALE GENOMIC DNA]</scope>
    <source>
        <strain evidence="1">UT</strain>
    </source>
</reference>
<protein>
    <submittedName>
        <fullName evidence="1">Uncharacterized protein</fullName>
    </submittedName>
</protein>